<accession>A0A1C5AJ87</accession>
<reference evidence="4" key="1">
    <citation type="submission" date="2016-06" db="EMBL/GenBank/DDBJ databases">
        <authorList>
            <person name="Varghese N."/>
        </authorList>
    </citation>
    <scope>NUCLEOTIDE SEQUENCE [LARGE SCALE GENOMIC DNA]</scope>
    <source>
        <strain evidence="4">DSM 45555</strain>
    </source>
</reference>
<evidence type="ECO:0000256" key="1">
    <source>
        <dbReference type="SAM" id="Coils"/>
    </source>
</evidence>
<keyword evidence="4" id="KW-1185">Reference proteome</keyword>
<name>A0A1C5AJ87_9ACTN</name>
<keyword evidence="2" id="KW-0812">Transmembrane</keyword>
<protein>
    <submittedName>
        <fullName evidence="3">Uncharacterized protein</fullName>
    </submittedName>
</protein>
<feature type="transmembrane region" description="Helical" evidence="2">
    <location>
        <begin position="178"/>
        <end position="200"/>
    </location>
</feature>
<keyword evidence="2" id="KW-1133">Transmembrane helix</keyword>
<dbReference type="AlphaFoldDB" id="A0A1C5AJ87"/>
<dbReference type="RefSeq" id="WP_091051187.1">
    <property type="nucleotide sequence ID" value="NZ_FMCV01000033.1"/>
</dbReference>
<feature type="coiled-coil region" evidence="1">
    <location>
        <begin position="342"/>
        <end position="376"/>
    </location>
</feature>
<keyword evidence="2" id="KW-0472">Membrane</keyword>
<proteinExistence type="predicted"/>
<organism evidence="3 4">
    <name type="scientific">Micromonospora marina</name>
    <dbReference type="NCBI Taxonomy" id="307120"/>
    <lineage>
        <taxon>Bacteria</taxon>
        <taxon>Bacillati</taxon>
        <taxon>Actinomycetota</taxon>
        <taxon>Actinomycetes</taxon>
        <taxon>Micromonosporales</taxon>
        <taxon>Micromonosporaceae</taxon>
        <taxon>Micromonospora</taxon>
    </lineage>
</organism>
<evidence type="ECO:0000313" key="3">
    <source>
        <dbReference type="EMBL" id="SCF45280.1"/>
    </source>
</evidence>
<evidence type="ECO:0000313" key="4">
    <source>
        <dbReference type="Proteomes" id="UP000198551"/>
    </source>
</evidence>
<keyword evidence="1" id="KW-0175">Coiled coil</keyword>
<evidence type="ECO:0000256" key="2">
    <source>
        <dbReference type="SAM" id="Phobius"/>
    </source>
</evidence>
<gene>
    <name evidence="3" type="ORF">GA0070215_13333</name>
</gene>
<dbReference type="EMBL" id="FMCV01000033">
    <property type="protein sequence ID" value="SCF45280.1"/>
    <property type="molecule type" value="Genomic_DNA"/>
</dbReference>
<dbReference type="Proteomes" id="UP000198551">
    <property type="component" value="Unassembled WGS sequence"/>
</dbReference>
<sequence length="445" mass="47107">MTDHLQVPVWTLATDPEKVSRAAELPVDHKGMTPERLAGLRQALAAFLETPLVTVEAYPLPAEADLRGGRLLDAASPLAVQLRNLLKVPANASSGAASATKSTETLYRMVVPKSVAAQLGEGLVRPMPAKGIDSGIHSAILGKSGIVKQATFVPVTADASRPGVTGAMSGTAKAATGAGMVTAAAAFVLLAVATAASVYAEEQRRKAMERVTELLEDLTAGDLDAERDRLNAATAAVERTAALLLDKGEAGHSLGLDAAVHTVDTAIAAATRRASTWRAKLAAFSSDGVEIADLIKAFPGIDQPNGTFRIQLRLASLAIATKRRVAVLQAVEHAQKSPELNFRRFTTMLQDEQRSVDELQDEMHALLAGLAELRLRAPSKSFTDRLLTQGEVNNLLGWPGRLRQLAAEESVAVSELPDVEIGLVERENGKVLVLPARALPRDHVA</sequence>